<comment type="caution">
    <text evidence="1">The sequence shown here is derived from an EMBL/GenBank/DDBJ whole genome shotgun (WGS) entry which is preliminary data.</text>
</comment>
<dbReference type="EMBL" id="AGNL01009723">
    <property type="protein sequence ID" value="EJK69684.1"/>
    <property type="molecule type" value="Genomic_DNA"/>
</dbReference>
<dbReference type="PROSITE" id="PS51257">
    <property type="entry name" value="PROKAR_LIPOPROTEIN"/>
    <property type="match status" value="1"/>
</dbReference>
<sequence>MLIKNKHQNKIQSHWLWRGTFTLALLSAACLLILRGDRAAISKLVALSSDEQVTSGVLRGMTAAEASGASAEMDSGAAKELRLHTYTRDCMGNTSLPNVWCVDTDGVPRFVGVNNAGAGNVTPQVTRYNHAGFIQCLTGKKIVFIGDSRVRYQFMHLSHYLLDGRFMKCQDYSTEPEKGCYIIDERTAGSWNEFYKKSTAMIEEGGHVPQSLCDCYRPKQFNPAQTYENDLCD</sequence>
<evidence type="ECO:0000313" key="2">
    <source>
        <dbReference type="Proteomes" id="UP000266841"/>
    </source>
</evidence>
<evidence type="ECO:0000313" key="1">
    <source>
        <dbReference type="EMBL" id="EJK69684.1"/>
    </source>
</evidence>
<name>K0SXN6_THAOC</name>
<dbReference type="Proteomes" id="UP000266841">
    <property type="component" value="Unassembled WGS sequence"/>
</dbReference>
<dbReference type="OrthoDB" id="189357at2759"/>
<organism evidence="1 2">
    <name type="scientific">Thalassiosira oceanica</name>
    <name type="common">Marine diatom</name>
    <dbReference type="NCBI Taxonomy" id="159749"/>
    <lineage>
        <taxon>Eukaryota</taxon>
        <taxon>Sar</taxon>
        <taxon>Stramenopiles</taxon>
        <taxon>Ochrophyta</taxon>
        <taxon>Bacillariophyta</taxon>
        <taxon>Coscinodiscophyceae</taxon>
        <taxon>Thalassiosirophycidae</taxon>
        <taxon>Thalassiosirales</taxon>
        <taxon>Thalassiosiraceae</taxon>
        <taxon>Thalassiosira</taxon>
    </lineage>
</organism>
<keyword evidence="2" id="KW-1185">Reference proteome</keyword>
<proteinExistence type="predicted"/>
<reference evidence="1 2" key="1">
    <citation type="journal article" date="2012" name="Genome Biol.">
        <title>Genome and low-iron response of an oceanic diatom adapted to chronic iron limitation.</title>
        <authorList>
            <person name="Lommer M."/>
            <person name="Specht M."/>
            <person name="Roy A.S."/>
            <person name="Kraemer L."/>
            <person name="Andreson R."/>
            <person name="Gutowska M.A."/>
            <person name="Wolf J."/>
            <person name="Bergner S.V."/>
            <person name="Schilhabel M.B."/>
            <person name="Klostermeier U.C."/>
            <person name="Beiko R.G."/>
            <person name="Rosenstiel P."/>
            <person name="Hippler M."/>
            <person name="Laroche J."/>
        </authorList>
    </citation>
    <scope>NUCLEOTIDE SEQUENCE [LARGE SCALE GENOMIC DNA]</scope>
    <source>
        <strain evidence="1 2">CCMP1005</strain>
    </source>
</reference>
<gene>
    <name evidence="1" type="ORF">THAOC_09032</name>
</gene>
<protein>
    <submittedName>
        <fullName evidence="1">Uncharacterized protein</fullName>
    </submittedName>
</protein>
<dbReference type="AlphaFoldDB" id="K0SXN6"/>
<accession>K0SXN6</accession>